<dbReference type="EMBL" id="BMPE01000011">
    <property type="protein sequence ID" value="GGL10619.1"/>
    <property type="molecule type" value="Genomic_DNA"/>
</dbReference>
<evidence type="ECO:0000313" key="2">
    <source>
        <dbReference type="EMBL" id="GGL10619.1"/>
    </source>
</evidence>
<evidence type="ECO:0000313" key="3">
    <source>
        <dbReference type="Proteomes" id="UP000604341"/>
    </source>
</evidence>
<name>A0ABQ2FN80_9DEIO</name>
<sequence>MTTDHPALPVFRRALTWVSAHLDAFHPDHEFVSDHSLRVKPFIELVFVLNPFLRRGLHHQEPLLADLAAFCARTFDSYDFAAFAQQDPAGLIVFALRDEFDALCGRAPRDGLLDRFRQTGLPELVRVSRTPYRAMDLAYSVARAELHFDPRSLLPDLPRTVLGTARPLAHCTDSDLYSITHTLFYLADLGEADLAACWPDTAGLREQLRGALGLTLREGNADLSGELLMCLAFLGDTGSVAARYAWTRLAALQLTCGAVPAPSYRAERDEATPGGAAGHYRFTQSYHTTLVMLGAAMPALFPQPLQAAQEPAVQVAS</sequence>
<keyword evidence="3" id="KW-1185">Reference proteome</keyword>
<proteinExistence type="predicted"/>
<organism evidence="2 3">
    <name type="scientific">Deinococcus radiotolerans</name>
    <dbReference type="NCBI Taxonomy" id="1309407"/>
    <lineage>
        <taxon>Bacteria</taxon>
        <taxon>Thermotogati</taxon>
        <taxon>Deinococcota</taxon>
        <taxon>Deinococci</taxon>
        <taxon>Deinococcales</taxon>
        <taxon>Deinococcaceae</taxon>
        <taxon>Deinococcus</taxon>
    </lineage>
</organism>
<comment type="caution">
    <text evidence="2">The sequence shown here is derived from an EMBL/GenBank/DDBJ whole genome shotgun (WGS) entry which is preliminary data.</text>
</comment>
<gene>
    <name evidence="2" type="ORF">GCM10010844_31600</name>
</gene>
<dbReference type="RefSeq" id="WP_189069948.1">
    <property type="nucleotide sequence ID" value="NZ_BMPE01000011.1"/>
</dbReference>
<accession>A0ABQ2FN80</accession>
<feature type="domain" description="DUF6895" evidence="1">
    <location>
        <begin position="12"/>
        <end position="297"/>
    </location>
</feature>
<dbReference type="Pfam" id="PF21836">
    <property type="entry name" value="DUF6895"/>
    <property type="match status" value="1"/>
</dbReference>
<dbReference type="Proteomes" id="UP000604341">
    <property type="component" value="Unassembled WGS sequence"/>
</dbReference>
<dbReference type="InterPro" id="IPR054190">
    <property type="entry name" value="DUF6895"/>
</dbReference>
<protein>
    <recommendedName>
        <fullName evidence="1">DUF6895 domain-containing protein</fullName>
    </recommendedName>
</protein>
<evidence type="ECO:0000259" key="1">
    <source>
        <dbReference type="Pfam" id="PF21836"/>
    </source>
</evidence>
<reference evidence="3" key="1">
    <citation type="journal article" date="2019" name="Int. J. Syst. Evol. Microbiol.">
        <title>The Global Catalogue of Microorganisms (GCM) 10K type strain sequencing project: providing services to taxonomists for standard genome sequencing and annotation.</title>
        <authorList>
            <consortium name="The Broad Institute Genomics Platform"/>
            <consortium name="The Broad Institute Genome Sequencing Center for Infectious Disease"/>
            <person name="Wu L."/>
            <person name="Ma J."/>
        </authorList>
    </citation>
    <scope>NUCLEOTIDE SEQUENCE [LARGE SCALE GENOMIC DNA]</scope>
    <source>
        <strain evidence="3">JCM 19173</strain>
    </source>
</reference>